<keyword evidence="6" id="KW-0445">Lipid transport</keyword>
<evidence type="ECO:0000259" key="11">
    <source>
        <dbReference type="PROSITE" id="PS51847"/>
    </source>
</evidence>
<organism evidence="12 13">
    <name type="scientific">Pichia kudriavzevii</name>
    <name type="common">Yeast</name>
    <name type="synonym">Issatchenkia orientalis</name>
    <dbReference type="NCBI Taxonomy" id="4909"/>
    <lineage>
        <taxon>Eukaryota</taxon>
        <taxon>Fungi</taxon>
        <taxon>Dikarya</taxon>
        <taxon>Ascomycota</taxon>
        <taxon>Saccharomycotina</taxon>
        <taxon>Pichiomycetes</taxon>
        <taxon>Pichiales</taxon>
        <taxon>Pichiaceae</taxon>
        <taxon>Pichia</taxon>
    </lineage>
</organism>
<dbReference type="SUPFAM" id="SSF50729">
    <property type="entry name" value="PH domain-like"/>
    <property type="match status" value="1"/>
</dbReference>
<evidence type="ECO:0000256" key="9">
    <source>
        <dbReference type="SAM" id="MobiDB-lite"/>
    </source>
</evidence>
<dbReference type="AlphaFoldDB" id="A0A1V2LT49"/>
<dbReference type="VEuPathDB" id="FungiDB:C5L36_0A03110"/>
<dbReference type="Pfam" id="PF15413">
    <property type="entry name" value="PH_11"/>
    <property type="match status" value="1"/>
</dbReference>
<keyword evidence="8 10" id="KW-0472">Membrane</keyword>
<evidence type="ECO:0000313" key="12">
    <source>
        <dbReference type="EMBL" id="ONH76870.1"/>
    </source>
</evidence>
<dbReference type="GO" id="GO:0032865">
    <property type="term" value="C:ERMES complex"/>
    <property type="evidence" value="ECO:0007669"/>
    <property type="project" value="TreeGrafter"/>
</dbReference>
<dbReference type="PANTHER" id="PTHR13466">
    <property type="entry name" value="TEX2 PROTEIN-RELATED"/>
    <property type="match status" value="1"/>
</dbReference>
<evidence type="ECO:0000313" key="13">
    <source>
        <dbReference type="Proteomes" id="UP000189274"/>
    </source>
</evidence>
<dbReference type="Pfam" id="PF10296">
    <property type="entry name" value="MMM1"/>
    <property type="match status" value="1"/>
</dbReference>
<keyword evidence="7" id="KW-0446">Lipid-binding</keyword>
<reference evidence="13" key="1">
    <citation type="journal article" date="2017" name="Genome Announc.">
        <title>Genome sequences of Cyberlindnera fabianii 65, Pichia kudriavzevii 129, and Saccharomyces cerevisiae 131 isolated from fermented masau fruits in Zimbabwe.</title>
        <authorList>
            <person name="van Rijswijck I.M.H."/>
            <person name="Derks M.F.L."/>
            <person name="Abee T."/>
            <person name="de Ridder D."/>
            <person name="Smid E.J."/>
        </authorList>
    </citation>
    <scope>NUCLEOTIDE SEQUENCE [LARGE SCALE GENOMIC DNA]</scope>
    <source>
        <strain evidence="13">129</strain>
    </source>
</reference>
<feature type="region of interest" description="Disordered" evidence="9">
    <location>
        <begin position="128"/>
        <end position="165"/>
    </location>
</feature>
<dbReference type="GO" id="GO:0015914">
    <property type="term" value="P:phospholipid transport"/>
    <property type="evidence" value="ECO:0007669"/>
    <property type="project" value="TreeGrafter"/>
</dbReference>
<evidence type="ECO:0000256" key="2">
    <source>
        <dbReference type="ARBA" id="ARBA00022448"/>
    </source>
</evidence>
<comment type="caution">
    <text evidence="12">The sequence shown here is derived from an EMBL/GenBank/DDBJ whole genome shotgun (WGS) entry which is preliminary data.</text>
</comment>
<dbReference type="PANTHER" id="PTHR13466:SF19">
    <property type="entry name" value="NUCLEUS-VACUOLE JUNCTION PROTEIN 2"/>
    <property type="match status" value="1"/>
</dbReference>
<name>A0A1V2LT49_PICKU</name>
<dbReference type="GO" id="GO:1990456">
    <property type="term" value="P:mitochondrion-endoplasmic reticulum membrane tethering"/>
    <property type="evidence" value="ECO:0007669"/>
    <property type="project" value="TreeGrafter"/>
</dbReference>
<dbReference type="PROSITE" id="PS51847">
    <property type="entry name" value="SMP"/>
    <property type="match status" value="1"/>
</dbReference>
<accession>A0A1V2LT49</accession>
<keyword evidence="3 10" id="KW-0812">Transmembrane</keyword>
<feature type="compositionally biased region" description="Polar residues" evidence="9">
    <location>
        <begin position="795"/>
        <end position="806"/>
    </location>
</feature>
<sequence>MHLIFRFFLTYLFGGVSFVPLTLLLIWYLSPQTSEIPEERTKQDELKAEQESLKHGEPIGYRTLRAGELFYRQNSGKKASYSGWITVTKEFYRFPQINSEDFKSNAENAEMDTESNVLTDGTTGSSGIFSKMMKTGNNSNNHAAGSGVNSVDDENESDPAAHGTGKLRTIRKRNRFFGVIKHGNLFLYSNETQKDVKHAIVLDNYIVALWPRDLTDGQLFTKRSSIVLIKKADKVEEMEHLVDILEGKALNITLPKSSRYLYADTSIEKEDWYFSLLRATSGEYNMTGHSVFDKLNPTLMARPLYCNTSDMIDLIETLNSTEHQLASKWLNALIGKLFLATYKTEEFKTAFKNKIEEKLKKIRTPGFLDQLQIQRIDVGHAAPFITNPRLKSLSPEGDLEVLVNFSYAGKAMVEISTKLFLNIGVGFKQRQFDIIMKITVNKINGELMVKLKSEPSSRLWYTFTGMPDIDLEIEPVLSSRNISYGIITTILENKFKDAIKTSLVYPFFDDFIFYRSPQELFRGGIFDRTVRTKTNEQDIGSSHAMEKPRSGDNLEVEAEKTTISNASVQSKGSINTSCSKHSEQPSQLSTIPSIVDGDESNQQKSTDNVTSEQIKGTVIKSYAKIKQWYKKQPATEDNKTSSKANRVLTVNKEEYNPPEMISNRRRVTPRLESTMDSAKAETFSSGVSHSNARGEAFINLERKRAGSQASKFGSVSSMEDVFRAQRTHASPGSPKMFVNEKYGSVSSNTPNVAEFGAASQPWVKPSPENGNAESFIATSVIGKEMSHEGPDEYQDNVNDLETSQKLSSKRRPPPVMNRVIPSTETRTEYEPI</sequence>
<feature type="compositionally biased region" description="Low complexity" evidence="9">
    <location>
        <begin position="136"/>
        <end position="150"/>
    </location>
</feature>
<feature type="region of interest" description="Disordered" evidence="9">
    <location>
        <begin position="782"/>
        <end position="832"/>
    </location>
</feature>
<feature type="compositionally biased region" description="Polar residues" evidence="9">
    <location>
        <begin position="600"/>
        <end position="612"/>
    </location>
</feature>
<keyword evidence="5 10" id="KW-1133">Transmembrane helix</keyword>
<evidence type="ECO:0000256" key="1">
    <source>
        <dbReference type="ARBA" id="ARBA00004586"/>
    </source>
</evidence>
<dbReference type="InterPro" id="IPR031468">
    <property type="entry name" value="SMP_LBD"/>
</dbReference>
<evidence type="ECO:0000256" key="3">
    <source>
        <dbReference type="ARBA" id="ARBA00022692"/>
    </source>
</evidence>
<dbReference type="CDD" id="cd21675">
    <property type="entry name" value="SMP_TEX2"/>
    <property type="match status" value="1"/>
</dbReference>
<evidence type="ECO:0000256" key="6">
    <source>
        <dbReference type="ARBA" id="ARBA00023055"/>
    </source>
</evidence>
<feature type="domain" description="SMP-LTD" evidence="11">
    <location>
        <begin position="323"/>
        <end position="514"/>
    </location>
</feature>
<feature type="compositionally biased region" description="Polar residues" evidence="9">
    <location>
        <begin position="561"/>
        <end position="592"/>
    </location>
</feature>
<keyword evidence="2" id="KW-0813">Transport</keyword>
<dbReference type="Proteomes" id="UP000189274">
    <property type="component" value="Unassembled WGS sequence"/>
</dbReference>
<evidence type="ECO:0000256" key="10">
    <source>
        <dbReference type="SAM" id="Phobius"/>
    </source>
</evidence>
<keyword evidence="4" id="KW-0256">Endoplasmic reticulum</keyword>
<gene>
    <name evidence="12" type="ORF">BOH78_0771</name>
</gene>
<proteinExistence type="predicted"/>
<feature type="region of interest" description="Disordered" evidence="9">
    <location>
        <begin position="561"/>
        <end position="612"/>
    </location>
</feature>
<dbReference type="EMBL" id="MQVM01000003">
    <property type="protein sequence ID" value="ONH76870.1"/>
    <property type="molecule type" value="Genomic_DNA"/>
</dbReference>
<comment type="subcellular location">
    <subcellularLocation>
        <location evidence="1">Endoplasmic reticulum membrane</location>
    </subcellularLocation>
</comment>
<dbReference type="InterPro" id="IPR019411">
    <property type="entry name" value="MMM1_dom"/>
</dbReference>
<dbReference type="GO" id="GO:0005789">
    <property type="term" value="C:endoplasmic reticulum membrane"/>
    <property type="evidence" value="ECO:0007669"/>
    <property type="project" value="UniProtKB-SubCell"/>
</dbReference>
<feature type="transmembrane region" description="Helical" evidence="10">
    <location>
        <begin position="7"/>
        <end position="29"/>
    </location>
</feature>
<feature type="region of interest" description="Disordered" evidence="9">
    <location>
        <begin position="535"/>
        <end position="554"/>
    </location>
</feature>
<dbReference type="GO" id="GO:0008289">
    <property type="term" value="F:lipid binding"/>
    <property type="evidence" value="ECO:0007669"/>
    <property type="project" value="UniProtKB-KW"/>
</dbReference>
<evidence type="ECO:0000256" key="7">
    <source>
        <dbReference type="ARBA" id="ARBA00023121"/>
    </source>
</evidence>
<evidence type="ECO:0000256" key="8">
    <source>
        <dbReference type="ARBA" id="ARBA00023136"/>
    </source>
</evidence>
<evidence type="ECO:0000256" key="4">
    <source>
        <dbReference type="ARBA" id="ARBA00022824"/>
    </source>
</evidence>
<protein>
    <submittedName>
        <fullName evidence="12">Maintenance of mitochondrial morphology protein 1-1</fullName>
    </submittedName>
</protein>
<evidence type="ECO:0000256" key="5">
    <source>
        <dbReference type="ARBA" id="ARBA00022989"/>
    </source>
</evidence>
<feature type="compositionally biased region" description="Basic and acidic residues" evidence="9">
    <location>
        <begin position="544"/>
        <end position="554"/>
    </location>
</feature>